<dbReference type="InterPro" id="IPR058980">
    <property type="entry name" value="Glyco_transf_N"/>
</dbReference>
<feature type="non-terminal residue" evidence="4">
    <location>
        <position position="227"/>
    </location>
</feature>
<evidence type="ECO:0000256" key="1">
    <source>
        <dbReference type="ARBA" id="ARBA00009995"/>
    </source>
</evidence>
<evidence type="ECO:0000259" key="3">
    <source>
        <dbReference type="Pfam" id="PF26168"/>
    </source>
</evidence>
<dbReference type="OMA" id="IMENTTE"/>
<dbReference type="PANTHER" id="PTHR11926:SF1560">
    <property type="entry name" value="UDP-GLYCOSYLTRANSFERASE 74E1-RELATED"/>
    <property type="match status" value="1"/>
</dbReference>
<dbReference type="STRING" id="210143.A0A1R3GMU9"/>
<name>A0A1R3GMU9_COCAP</name>
<protein>
    <submittedName>
        <fullName evidence="4">UDP-glucuronosyl/UDP-glucosyltransferase</fullName>
    </submittedName>
</protein>
<reference evidence="4 5" key="1">
    <citation type="submission" date="2013-09" db="EMBL/GenBank/DDBJ databases">
        <title>Corchorus capsularis genome sequencing.</title>
        <authorList>
            <person name="Alam M."/>
            <person name="Haque M.S."/>
            <person name="Islam M.S."/>
            <person name="Emdad E.M."/>
            <person name="Islam M.M."/>
            <person name="Ahmed B."/>
            <person name="Halim A."/>
            <person name="Hossen Q.M.M."/>
            <person name="Hossain M.Z."/>
            <person name="Ahmed R."/>
            <person name="Khan M.M."/>
            <person name="Islam R."/>
            <person name="Rashid M.M."/>
            <person name="Khan S.A."/>
            <person name="Rahman M.S."/>
            <person name="Alam M."/>
        </authorList>
    </citation>
    <scope>NUCLEOTIDE SEQUENCE [LARGE SCALE GENOMIC DNA]</scope>
    <source>
        <strain evidence="5">cv. CVL-1</strain>
        <tissue evidence="4">Whole seedling</tissue>
    </source>
</reference>
<organism evidence="4 5">
    <name type="scientific">Corchorus capsularis</name>
    <name type="common">Jute</name>
    <dbReference type="NCBI Taxonomy" id="210143"/>
    <lineage>
        <taxon>Eukaryota</taxon>
        <taxon>Viridiplantae</taxon>
        <taxon>Streptophyta</taxon>
        <taxon>Embryophyta</taxon>
        <taxon>Tracheophyta</taxon>
        <taxon>Spermatophyta</taxon>
        <taxon>Magnoliopsida</taxon>
        <taxon>eudicotyledons</taxon>
        <taxon>Gunneridae</taxon>
        <taxon>Pentapetalae</taxon>
        <taxon>rosids</taxon>
        <taxon>malvids</taxon>
        <taxon>Malvales</taxon>
        <taxon>Malvaceae</taxon>
        <taxon>Grewioideae</taxon>
        <taxon>Apeibeae</taxon>
        <taxon>Corchorus</taxon>
    </lineage>
</organism>
<dbReference type="Pfam" id="PF26168">
    <property type="entry name" value="Glyco_transf_N"/>
    <property type="match status" value="1"/>
</dbReference>
<dbReference type="OrthoDB" id="5835829at2759"/>
<proteinExistence type="inferred from homology"/>
<dbReference type="EMBL" id="AWWV01013962">
    <property type="protein sequence ID" value="OMO59391.1"/>
    <property type="molecule type" value="Genomic_DNA"/>
</dbReference>
<dbReference type="SUPFAM" id="SSF53756">
    <property type="entry name" value="UDP-Glycosyltransferase/glycogen phosphorylase"/>
    <property type="match status" value="1"/>
</dbReference>
<keyword evidence="2" id="KW-0328">Glycosyltransferase</keyword>
<dbReference type="Proteomes" id="UP000188268">
    <property type="component" value="Unassembled WGS sequence"/>
</dbReference>
<accession>A0A1R3GMU9</accession>
<dbReference type="Gene3D" id="3.40.50.2000">
    <property type="entry name" value="Glycogen Phosphorylase B"/>
    <property type="match status" value="1"/>
</dbReference>
<dbReference type="AlphaFoldDB" id="A0A1R3GMU9"/>
<keyword evidence="4" id="KW-0808">Transferase</keyword>
<dbReference type="GO" id="GO:0080044">
    <property type="term" value="F:quercetin 7-O-glucosyltransferase activity"/>
    <property type="evidence" value="ECO:0007669"/>
    <property type="project" value="TreeGrafter"/>
</dbReference>
<evidence type="ECO:0000313" key="4">
    <source>
        <dbReference type="EMBL" id="OMO59391.1"/>
    </source>
</evidence>
<dbReference type="Gramene" id="OMO59391">
    <property type="protein sequence ID" value="OMO59391"/>
    <property type="gene ID" value="CCACVL1_24861"/>
</dbReference>
<feature type="domain" description="Glycosyltransferase N-terminal" evidence="3">
    <location>
        <begin position="15"/>
        <end position="53"/>
    </location>
</feature>
<comment type="similarity">
    <text evidence="1">Belongs to the UDP-glycosyltransferase family.</text>
</comment>
<evidence type="ECO:0000313" key="5">
    <source>
        <dbReference type="Proteomes" id="UP000188268"/>
    </source>
</evidence>
<dbReference type="PANTHER" id="PTHR11926">
    <property type="entry name" value="GLUCOSYL/GLUCURONOSYL TRANSFERASES"/>
    <property type="match status" value="1"/>
</dbReference>
<dbReference type="GO" id="GO:0080043">
    <property type="term" value="F:quercetin 3-O-glucosyltransferase activity"/>
    <property type="evidence" value="ECO:0007669"/>
    <property type="project" value="TreeGrafter"/>
</dbReference>
<comment type="caution">
    <text evidence="4">The sequence shown here is derived from an EMBL/GenBank/DDBJ whole genome shotgun (WGS) entry which is preliminary data.</text>
</comment>
<gene>
    <name evidence="4" type="ORF">CCACVL1_24861</name>
</gene>
<evidence type="ECO:0000256" key="2">
    <source>
        <dbReference type="ARBA" id="ARBA00022676"/>
    </source>
</evidence>
<keyword evidence="5" id="KW-1185">Reference proteome</keyword>
<sequence>MERQEGIREGEKSSHVVVLPFPIQGHINPMLQFSKRLASKGLKVTLLTTSKSMQPCASSSNINFHSLNLDEGENTKDLDEYLKLYEDVISKRLAEFMEEQLWSQNPPKVVVYDSGMPWAMGVAKKFGVLGASFFTQCWAVNAIFYHLKRGAFRVPLEEPVVSLPSMPALGLSDLPTFASDNSGAYPGLCKLVRSQFENLEEANWVFCNTYDMLEQEIIVKETTEPGQ</sequence>